<dbReference type="Proteomes" id="UP001344906">
    <property type="component" value="Unassembled WGS sequence"/>
</dbReference>
<proteinExistence type="predicted"/>
<dbReference type="EMBL" id="BSRI01000001">
    <property type="protein sequence ID" value="GLV55777.1"/>
    <property type="molecule type" value="Genomic_DNA"/>
</dbReference>
<organism evidence="2 3">
    <name type="scientific">Dictyobacter halimunensis</name>
    <dbReference type="NCBI Taxonomy" id="3026934"/>
    <lineage>
        <taxon>Bacteria</taxon>
        <taxon>Bacillati</taxon>
        <taxon>Chloroflexota</taxon>
        <taxon>Ktedonobacteria</taxon>
        <taxon>Ktedonobacterales</taxon>
        <taxon>Dictyobacteraceae</taxon>
        <taxon>Dictyobacter</taxon>
    </lineage>
</organism>
<dbReference type="RefSeq" id="WP_338250434.1">
    <property type="nucleotide sequence ID" value="NZ_BSRI01000001.1"/>
</dbReference>
<name>A0ABQ6FTM8_9CHLR</name>
<comment type="caution">
    <text evidence="2">The sequence shown here is derived from an EMBL/GenBank/DDBJ whole genome shotgun (WGS) entry which is preliminary data.</text>
</comment>
<sequence length="77" mass="7939">MSTQDPQQGNTPSQGPDDASAIQVNLQGIGLDQDAIERVQQALKSALDKELAAQPQGAGLSSVFGKGEVSFTSAPEL</sequence>
<feature type="region of interest" description="Disordered" evidence="1">
    <location>
        <begin position="1"/>
        <end position="20"/>
    </location>
</feature>
<reference evidence="2 3" key="1">
    <citation type="submission" date="2023-02" db="EMBL/GenBank/DDBJ databases">
        <title>Dictyobacter halimunensis sp. nov., a new member of the class Ktedonobacteria from forest soil in a geothermal area.</title>
        <authorList>
            <person name="Rachmania M.K."/>
            <person name="Ningsih F."/>
            <person name="Sakai Y."/>
            <person name="Yabe S."/>
            <person name="Yokota A."/>
            <person name="Sjamsuridzal W."/>
        </authorList>
    </citation>
    <scope>NUCLEOTIDE SEQUENCE [LARGE SCALE GENOMIC DNA]</scope>
    <source>
        <strain evidence="2 3">S3.2.2.5</strain>
    </source>
</reference>
<gene>
    <name evidence="2" type="ORF">KDH_26210</name>
</gene>
<protein>
    <submittedName>
        <fullName evidence="2">Uncharacterized protein</fullName>
    </submittedName>
</protein>
<accession>A0ABQ6FTM8</accession>
<keyword evidence="3" id="KW-1185">Reference proteome</keyword>
<evidence type="ECO:0000256" key="1">
    <source>
        <dbReference type="SAM" id="MobiDB-lite"/>
    </source>
</evidence>
<evidence type="ECO:0000313" key="2">
    <source>
        <dbReference type="EMBL" id="GLV55777.1"/>
    </source>
</evidence>
<feature type="compositionally biased region" description="Polar residues" evidence="1">
    <location>
        <begin position="1"/>
        <end position="14"/>
    </location>
</feature>
<evidence type="ECO:0000313" key="3">
    <source>
        <dbReference type="Proteomes" id="UP001344906"/>
    </source>
</evidence>